<keyword evidence="2" id="KW-1185">Reference proteome</keyword>
<evidence type="ECO:0000313" key="2">
    <source>
        <dbReference type="Proteomes" id="UP000248079"/>
    </source>
</evidence>
<dbReference type="Proteomes" id="UP000248079">
    <property type="component" value="Unassembled WGS sequence"/>
</dbReference>
<sequence>MIEMKHKHHLPGELNIVPIENEKKMKLITYEVFTKEYSRIVEATGVLNCIEKFNETLDEGEEAQIIAMIDTKEGTEFLQENKVPGVCSICGCTDNRACADPEKGNCSWVDVDRMLCTHCLDKLKAKAAAYDEIDLKSGNSMDVMDLEEFGLWVMEKLGYE</sequence>
<comment type="caution">
    <text evidence="1">The sequence shown here is derived from an EMBL/GenBank/DDBJ whole genome shotgun (WGS) entry which is preliminary data.</text>
</comment>
<reference evidence="1 2" key="1">
    <citation type="submission" date="2018-05" db="EMBL/GenBank/DDBJ databases">
        <title>Marinifilum breve JC075T sp. nov., a marine bacterium isolated from Yongle Blue Hole in the South China Sea.</title>
        <authorList>
            <person name="Fu T."/>
        </authorList>
    </citation>
    <scope>NUCLEOTIDE SEQUENCE [LARGE SCALE GENOMIC DNA]</scope>
    <source>
        <strain evidence="1 2">JC075</strain>
    </source>
</reference>
<dbReference type="EMBL" id="QFLI01000011">
    <property type="protein sequence ID" value="PXX96891.1"/>
    <property type="molecule type" value="Genomic_DNA"/>
</dbReference>
<proteinExistence type="predicted"/>
<accession>A0A2V3ZRR7</accession>
<protein>
    <submittedName>
        <fullName evidence="1">Uncharacterized protein</fullName>
    </submittedName>
</protein>
<dbReference type="AlphaFoldDB" id="A0A2V3ZRR7"/>
<name>A0A2V3ZRR7_9BACT</name>
<gene>
    <name evidence="1" type="ORF">DF185_19825</name>
</gene>
<evidence type="ECO:0000313" key="1">
    <source>
        <dbReference type="EMBL" id="PXX96891.1"/>
    </source>
</evidence>
<organism evidence="1 2">
    <name type="scientific">Marinifilum breve</name>
    <dbReference type="NCBI Taxonomy" id="2184082"/>
    <lineage>
        <taxon>Bacteria</taxon>
        <taxon>Pseudomonadati</taxon>
        <taxon>Bacteroidota</taxon>
        <taxon>Bacteroidia</taxon>
        <taxon>Marinilabiliales</taxon>
        <taxon>Marinifilaceae</taxon>
    </lineage>
</organism>